<keyword evidence="2" id="KW-0902">Two-component regulatory system</keyword>
<dbReference type="InterPro" id="IPR039420">
    <property type="entry name" value="WalR-like"/>
</dbReference>
<dbReference type="InterPro" id="IPR036388">
    <property type="entry name" value="WH-like_DNA-bd_sf"/>
</dbReference>
<keyword evidence="4 7" id="KW-0238">DNA-binding</keyword>
<dbReference type="CDD" id="cd00383">
    <property type="entry name" value="trans_reg_C"/>
    <property type="match status" value="1"/>
</dbReference>
<sequence length="225" mass="25550">MKVLIVEDERDLGRLLKEFLEREGFVVETAADGEEGLYMATSGPFDVIVLDILLPKLNGWQVLEGIRSSGSKIPVLMLTALDGIEDKVKGFYLGADDYLSKPFDIRELVVRIQSLLRRSQPVGTPSSILKVGDLALDMSLKTVIRGNERIALRKKEYQILEYLMLNSGRVVPKSELEEHLWNEDDELWSDVIRSHIKNLRKKIDGGHKKKLIKTVRGMGYEISDR</sequence>
<evidence type="ECO:0000313" key="10">
    <source>
        <dbReference type="EMBL" id="KUK82121.1"/>
    </source>
</evidence>
<dbReference type="FunFam" id="1.10.10.10:FF:000005">
    <property type="entry name" value="Two-component system response regulator"/>
    <property type="match status" value="1"/>
</dbReference>
<keyword evidence="1 6" id="KW-0597">Phosphoprotein</keyword>
<dbReference type="PATRIC" id="fig|1184387.3.peg.453"/>
<dbReference type="Pfam" id="PF00072">
    <property type="entry name" value="Response_reg"/>
    <property type="match status" value="1"/>
</dbReference>
<dbReference type="PANTHER" id="PTHR48111">
    <property type="entry name" value="REGULATOR OF RPOS"/>
    <property type="match status" value="1"/>
</dbReference>
<dbReference type="SUPFAM" id="SSF52172">
    <property type="entry name" value="CheY-like"/>
    <property type="match status" value="1"/>
</dbReference>
<name>A0A117M3D5_9BACT</name>
<evidence type="ECO:0000256" key="3">
    <source>
        <dbReference type="ARBA" id="ARBA00023015"/>
    </source>
</evidence>
<proteinExistence type="predicted"/>
<evidence type="ECO:0000256" key="2">
    <source>
        <dbReference type="ARBA" id="ARBA00023012"/>
    </source>
</evidence>
<dbReference type="Gene3D" id="6.10.250.690">
    <property type="match status" value="1"/>
</dbReference>
<dbReference type="GO" id="GO:0000976">
    <property type="term" value="F:transcription cis-regulatory region binding"/>
    <property type="evidence" value="ECO:0007669"/>
    <property type="project" value="TreeGrafter"/>
</dbReference>
<feature type="domain" description="OmpR/PhoB-type" evidence="9">
    <location>
        <begin position="126"/>
        <end position="224"/>
    </location>
</feature>
<dbReference type="InterPro" id="IPR001867">
    <property type="entry name" value="OmpR/PhoB-type_DNA-bd"/>
</dbReference>
<gene>
    <name evidence="10" type="ORF">XD94_0160</name>
</gene>
<dbReference type="PROSITE" id="PS50110">
    <property type="entry name" value="RESPONSE_REGULATORY"/>
    <property type="match status" value="1"/>
</dbReference>
<dbReference type="InterPro" id="IPR001789">
    <property type="entry name" value="Sig_transdc_resp-reg_receiver"/>
</dbReference>
<evidence type="ECO:0000256" key="4">
    <source>
        <dbReference type="ARBA" id="ARBA00023125"/>
    </source>
</evidence>
<dbReference type="Proteomes" id="UP000054092">
    <property type="component" value="Unassembled WGS sequence"/>
</dbReference>
<dbReference type="SMART" id="SM00448">
    <property type="entry name" value="REC"/>
    <property type="match status" value="1"/>
</dbReference>
<feature type="domain" description="Response regulatory" evidence="8">
    <location>
        <begin position="2"/>
        <end position="116"/>
    </location>
</feature>
<dbReference type="GO" id="GO:0032993">
    <property type="term" value="C:protein-DNA complex"/>
    <property type="evidence" value="ECO:0007669"/>
    <property type="project" value="TreeGrafter"/>
</dbReference>
<accession>A0A117M3D5</accession>
<evidence type="ECO:0000256" key="7">
    <source>
        <dbReference type="PROSITE-ProRule" id="PRU01091"/>
    </source>
</evidence>
<dbReference type="AlphaFoldDB" id="A0A117M3D5"/>
<dbReference type="GO" id="GO:0000156">
    <property type="term" value="F:phosphorelay response regulator activity"/>
    <property type="evidence" value="ECO:0007669"/>
    <property type="project" value="TreeGrafter"/>
</dbReference>
<keyword evidence="3" id="KW-0805">Transcription regulation</keyword>
<comment type="caution">
    <text evidence="10">The sequence shown here is derived from an EMBL/GenBank/DDBJ whole genome shotgun (WGS) entry which is preliminary data.</text>
</comment>
<organism evidence="10 11">
    <name type="scientific">Mesotoga prima</name>
    <dbReference type="NCBI Taxonomy" id="1184387"/>
    <lineage>
        <taxon>Bacteria</taxon>
        <taxon>Thermotogati</taxon>
        <taxon>Thermotogota</taxon>
        <taxon>Thermotogae</taxon>
        <taxon>Kosmotogales</taxon>
        <taxon>Kosmotogaceae</taxon>
        <taxon>Mesotoga</taxon>
    </lineage>
</organism>
<dbReference type="PANTHER" id="PTHR48111:SF22">
    <property type="entry name" value="REGULATOR OF RPOS"/>
    <property type="match status" value="1"/>
</dbReference>
<dbReference type="Gene3D" id="3.40.50.2300">
    <property type="match status" value="1"/>
</dbReference>
<evidence type="ECO:0000256" key="1">
    <source>
        <dbReference type="ARBA" id="ARBA00022553"/>
    </source>
</evidence>
<dbReference type="FunFam" id="3.40.50.2300:FF:000001">
    <property type="entry name" value="DNA-binding response regulator PhoB"/>
    <property type="match status" value="1"/>
</dbReference>
<dbReference type="GO" id="GO:0006355">
    <property type="term" value="P:regulation of DNA-templated transcription"/>
    <property type="evidence" value="ECO:0007669"/>
    <property type="project" value="InterPro"/>
</dbReference>
<dbReference type="Pfam" id="PF00486">
    <property type="entry name" value="Trans_reg_C"/>
    <property type="match status" value="1"/>
</dbReference>
<dbReference type="Gene3D" id="1.10.10.10">
    <property type="entry name" value="Winged helix-like DNA-binding domain superfamily/Winged helix DNA-binding domain"/>
    <property type="match status" value="1"/>
</dbReference>
<dbReference type="GO" id="GO:0005829">
    <property type="term" value="C:cytosol"/>
    <property type="evidence" value="ECO:0007669"/>
    <property type="project" value="TreeGrafter"/>
</dbReference>
<reference evidence="11" key="1">
    <citation type="journal article" date="2015" name="MBio">
        <title>Genome-Resolved Metagenomic Analysis Reveals Roles for Candidate Phyla and Other Microbial Community Members in Biogeochemical Transformations in Oil Reservoirs.</title>
        <authorList>
            <person name="Hu P."/>
            <person name="Tom L."/>
            <person name="Singh A."/>
            <person name="Thomas B.C."/>
            <person name="Baker B.J."/>
            <person name="Piceno Y.M."/>
            <person name="Andersen G.L."/>
            <person name="Banfield J.F."/>
        </authorList>
    </citation>
    <scope>NUCLEOTIDE SEQUENCE [LARGE SCALE GENOMIC DNA]</scope>
</reference>
<evidence type="ECO:0000259" key="8">
    <source>
        <dbReference type="PROSITE" id="PS50110"/>
    </source>
</evidence>
<evidence type="ECO:0000256" key="5">
    <source>
        <dbReference type="ARBA" id="ARBA00023163"/>
    </source>
</evidence>
<feature type="DNA-binding region" description="OmpR/PhoB-type" evidence="7">
    <location>
        <begin position="126"/>
        <end position="224"/>
    </location>
</feature>
<protein>
    <submittedName>
        <fullName evidence="10">Response regulator with CheY-like receiver domain and winged-helix DNA-binding domain</fullName>
    </submittedName>
</protein>
<dbReference type="InterPro" id="IPR011006">
    <property type="entry name" value="CheY-like_superfamily"/>
</dbReference>
<feature type="modified residue" description="4-aspartylphosphate" evidence="6">
    <location>
        <position position="51"/>
    </location>
</feature>
<dbReference type="PROSITE" id="PS51755">
    <property type="entry name" value="OMPR_PHOB"/>
    <property type="match status" value="1"/>
</dbReference>
<keyword evidence="5" id="KW-0804">Transcription</keyword>
<evidence type="ECO:0000313" key="11">
    <source>
        <dbReference type="Proteomes" id="UP000054092"/>
    </source>
</evidence>
<dbReference type="SMART" id="SM00862">
    <property type="entry name" value="Trans_reg_C"/>
    <property type="match status" value="1"/>
</dbReference>
<evidence type="ECO:0000256" key="6">
    <source>
        <dbReference type="PROSITE-ProRule" id="PRU00169"/>
    </source>
</evidence>
<dbReference type="EMBL" id="LGGP01000014">
    <property type="protein sequence ID" value="KUK82121.1"/>
    <property type="molecule type" value="Genomic_DNA"/>
</dbReference>
<evidence type="ECO:0000259" key="9">
    <source>
        <dbReference type="PROSITE" id="PS51755"/>
    </source>
</evidence>